<dbReference type="EMBL" id="CAEZSF010000040">
    <property type="protein sequence ID" value="CAB4534026.1"/>
    <property type="molecule type" value="Genomic_DNA"/>
</dbReference>
<evidence type="ECO:0000313" key="12">
    <source>
        <dbReference type="EMBL" id="CAB4889083.1"/>
    </source>
</evidence>
<organism evidence="11">
    <name type="scientific">freshwater metagenome</name>
    <dbReference type="NCBI Taxonomy" id="449393"/>
    <lineage>
        <taxon>unclassified sequences</taxon>
        <taxon>metagenomes</taxon>
        <taxon>ecological metagenomes</taxon>
    </lineage>
</organism>
<dbReference type="EMBL" id="CAFBMG010000004">
    <property type="protein sequence ID" value="CAB4889083.1"/>
    <property type="molecule type" value="Genomic_DNA"/>
</dbReference>
<dbReference type="GO" id="GO:0046872">
    <property type="term" value="F:metal ion binding"/>
    <property type="evidence" value="ECO:0007669"/>
    <property type="project" value="UniProtKB-KW"/>
</dbReference>
<dbReference type="EC" id="2.7.1.180" evidence="2"/>
<dbReference type="Pfam" id="PF02424">
    <property type="entry name" value="ApbE"/>
    <property type="match status" value="1"/>
</dbReference>
<evidence type="ECO:0000256" key="5">
    <source>
        <dbReference type="ARBA" id="ARBA00022679"/>
    </source>
</evidence>
<evidence type="ECO:0000256" key="2">
    <source>
        <dbReference type="ARBA" id="ARBA00011955"/>
    </source>
</evidence>
<name>A0A6J6B5D8_9ZZZZ</name>
<keyword evidence="6" id="KW-0479">Metal-binding</keyword>
<evidence type="ECO:0000256" key="7">
    <source>
        <dbReference type="ARBA" id="ARBA00022827"/>
    </source>
</evidence>
<comment type="cofactor">
    <cofactor evidence="1">
        <name>Mg(2+)</name>
        <dbReference type="ChEBI" id="CHEBI:18420"/>
    </cofactor>
</comment>
<accession>A0A6J6B5D8</accession>
<evidence type="ECO:0000313" key="11">
    <source>
        <dbReference type="EMBL" id="CAB4534026.1"/>
    </source>
</evidence>
<proteinExistence type="predicted"/>
<evidence type="ECO:0000256" key="6">
    <source>
        <dbReference type="ARBA" id="ARBA00022723"/>
    </source>
</evidence>
<keyword evidence="4" id="KW-0285">Flavoprotein</keyword>
<comment type="catalytic activity">
    <reaction evidence="10">
        <text>L-threonyl-[protein] + FAD = FMN-L-threonyl-[protein] + AMP + H(+)</text>
        <dbReference type="Rhea" id="RHEA:36847"/>
        <dbReference type="Rhea" id="RHEA-COMP:11060"/>
        <dbReference type="Rhea" id="RHEA-COMP:11061"/>
        <dbReference type="ChEBI" id="CHEBI:15378"/>
        <dbReference type="ChEBI" id="CHEBI:30013"/>
        <dbReference type="ChEBI" id="CHEBI:57692"/>
        <dbReference type="ChEBI" id="CHEBI:74257"/>
        <dbReference type="ChEBI" id="CHEBI:456215"/>
        <dbReference type="EC" id="2.7.1.180"/>
    </reaction>
</comment>
<dbReference type="AlphaFoldDB" id="A0A6J6B5D8"/>
<protein>
    <recommendedName>
        <fullName evidence="3">FAD:protein FMN transferase</fullName>
        <ecNumber evidence="2">2.7.1.180</ecNumber>
    </recommendedName>
    <alternativeName>
        <fullName evidence="9">Flavin transferase</fullName>
    </alternativeName>
</protein>
<reference evidence="11" key="1">
    <citation type="submission" date="2020-05" db="EMBL/GenBank/DDBJ databases">
        <authorList>
            <person name="Chiriac C."/>
            <person name="Salcher M."/>
            <person name="Ghai R."/>
            <person name="Kavagutti S V."/>
        </authorList>
    </citation>
    <scope>NUCLEOTIDE SEQUENCE</scope>
</reference>
<evidence type="ECO:0000256" key="10">
    <source>
        <dbReference type="ARBA" id="ARBA00048540"/>
    </source>
</evidence>
<dbReference type="GO" id="GO:0016740">
    <property type="term" value="F:transferase activity"/>
    <property type="evidence" value="ECO:0007669"/>
    <property type="project" value="UniProtKB-KW"/>
</dbReference>
<evidence type="ECO:0000256" key="4">
    <source>
        <dbReference type="ARBA" id="ARBA00022630"/>
    </source>
</evidence>
<evidence type="ECO:0000256" key="8">
    <source>
        <dbReference type="ARBA" id="ARBA00022842"/>
    </source>
</evidence>
<dbReference type="PANTHER" id="PTHR30040">
    <property type="entry name" value="THIAMINE BIOSYNTHESIS LIPOPROTEIN APBE"/>
    <property type="match status" value="1"/>
</dbReference>
<gene>
    <name evidence="11" type="ORF">UFOPK1358_00608</name>
    <name evidence="12" type="ORF">UFOPK3519_00093</name>
</gene>
<evidence type="ECO:0000256" key="9">
    <source>
        <dbReference type="ARBA" id="ARBA00031306"/>
    </source>
</evidence>
<dbReference type="SUPFAM" id="SSF143631">
    <property type="entry name" value="ApbE-like"/>
    <property type="match status" value="1"/>
</dbReference>
<dbReference type="InterPro" id="IPR003374">
    <property type="entry name" value="ApbE-like_sf"/>
</dbReference>
<dbReference type="PANTHER" id="PTHR30040:SF2">
    <property type="entry name" value="FAD:PROTEIN FMN TRANSFERASE"/>
    <property type="match status" value="1"/>
</dbReference>
<keyword evidence="7" id="KW-0274">FAD</keyword>
<sequence>MRVDRQFRIMGSDAHIILTGADSELADSLVERLVELEQRWSRFIPDSELSRLNAGSGAPTVVSHETMMLIERAVWAWQKTSGRFDPTVLSALISAGYSRSFEQLADVLVHTTGAEQTPVPGCAEIEINPSINLVQLPGGVGIDPGGIGKGLAADLVAVEAVERGAVSALCSLGGDLRVAGDPPSEGWEVALDHFLLREARINLHGGALATSSTLRRRWNTDEGEAHHVIDPRTALPSTGQAVACTVIAAEAWWAEALATTILVGWGEPELERELADLLDQAGALVTLSSGEQLTSGAFAESFSL</sequence>
<keyword evidence="5" id="KW-0808">Transferase</keyword>
<evidence type="ECO:0000256" key="3">
    <source>
        <dbReference type="ARBA" id="ARBA00016337"/>
    </source>
</evidence>
<keyword evidence="8" id="KW-0460">Magnesium</keyword>
<evidence type="ECO:0000256" key="1">
    <source>
        <dbReference type="ARBA" id="ARBA00001946"/>
    </source>
</evidence>
<dbReference type="Gene3D" id="3.10.520.10">
    <property type="entry name" value="ApbE-like domains"/>
    <property type="match status" value="1"/>
</dbReference>
<dbReference type="InterPro" id="IPR024932">
    <property type="entry name" value="ApbE"/>
</dbReference>